<proteinExistence type="predicted"/>
<sequence length="273" mass="30575">MLVYSFCPIRRAARLPCEYREKFRNSKEELGRGQEKEEAVLHARSRGPASAPQIWVAKSTDRERPFKVTSESRESVPPKLTVEPTHSAPSEVTNLSAVSAPTTASSENILPESTTMSSVRAQPPGLTATSEVQSVPPELTSKARQDAFQLHRAFEGWGCDAPTIVKILAHRSVTQRALIRREYKTKFSEDLDNRLSKELKLSADLKLLHKAMDRLGTDNKTLSRTIVSRAEIDIQQIKAEYLKKYGKSLSDEVHSQTSGNYRAFLLSLLDTHN</sequence>
<name>A0ACB7YGL6_9ERIC</name>
<dbReference type="Proteomes" id="UP000828048">
    <property type="component" value="Chromosome 8"/>
</dbReference>
<evidence type="ECO:0000313" key="1">
    <source>
        <dbReference type="EMBL" id="KAH7852312.1"/>
    </source>
</evidence>
<dbReference type="EMBL" id="CM037158">
    <property type="protein sequence ID" value="KAH7852312.1"/>
    <property type="molecule type" value="Genomic_DNA"/>
</dbReference>
<reference evidence="1 2" key="1">
    <citation type="journal article" date="2021" name="Hortic Res">
        <title>High-quality reference genome and annotation aids understanding of berry development for evergreen blueberry (Vaccinium darrowii).</title>
        <authorList>
            <person name="Yu J."/>
            <person name="Hulse-Kemp A.M."/>
            <person name="Babiker E."/>
            <person name="Staton M."/>
        </authorList>
    </citation>
    <scope>NUCLEOTIDE SEQUENCE [LARGE SCALE GENOMIC DNA]</scope>
    <source>
        <strain evidence="2">cv. NJ 8807/NJ 8810</strain>
        <tissue evidence="1">Young leaf</tissue>
    </source>
</reference>
<comment type="caution">
    <text evidence="1">The sequence shown here is derived from an EMBL/GenBank/DDBJ whole genome shotgun (WGS) entry which is preliminary data.</text>
</comment>
<protein>
    <submittedName>
        <fullName evidence="1">Uncharacterized protein</fullName>
    </submittedName>
</protein>
<organism evidence="1 2">
    <name type="scientific">Vaccinium darrowii</name>
    <dbReference type="NCBI Taxonomy" id="229202"/>
    <lineage>
        <taxon>Eukaryota</taxon>
        <taxon>Viridiplantae</taxon>
        <taxon>Streptophyta</taxon>
        <taxon>Embryophyta</taxon>
        <taxon>Tracheophyta</taxon>
        <taxon>Spermatophyta</taxon>
        <taxon>Magnoliopsida</taxon>
        <taxon>eudicotyledons</taxon>
        <taxon>Gunneridae</taxon>
        <taxon>Pentapetalae</taxon>
        <taxon>asterids</taxon>
        <taxon>Ericales</taxon>
        <taxon>Ericaceae</taxon>
        <taxon>Vaccinioideae</taxon>
        <taxon>Vaccinieae</taxon>
        <taxon>Vaccinium</taxon>
    </lineage>
</organism>
<keyword evidence="2" id="KW-1185">Reference proteome</keyword>
<gene>
    <name evidence="1" type="ORF">Vadar_023228</name>
</gene>
<evidence type="ECO:0000313" key="2">
    <source>
        <dbReference type="Proteomes" id="UP000828048"/>
    </source>
</evidence>
<accession>A0ACB7YGL6</accession>